<dbReference type="PANTHER" id="PTHR24198:SF165">
    <property type="entry name" value="ANKYRIN REPEAT-CONTAINING PROTEIN-RELATED"/>
    <property type="match status" value="1"/>
</dbReference>
<dbReference type="Pfam" id="PF12796">
    <property type="entry name" value="Ank_2"/>
    <property type="match status" value="1"/>
</dbReference>
<dbReference type="PANTHER" id="PTHR24198">
    <property type="entry name" value="ANKYRIN REPEAT AND PROTEIN KINASE DOMAIN-CONTAINING PROTEIN"/>
    <property type="match status" value="1"/>
</dbReference>
<dbReference type="PROSITE" id="PS50297">
    <property type="entry name" value="ANK_REP_REGION"/>
    <property type="match status" value="1"/>
</dbReference>
<dbReference type="OrthoDB" id="5406014at2759"/>
<protein>
    <submittedName>
        <fullName evidence="4">FANK1 protein</fullName>
    </submittedName>
</protein>
<name>A0A812W387_9DINO</name>
<dbReference type="EMBL" id="CAJNJA010032609">
    <property type="protein sequence ID" value="CAE7668900.1"/>
    <property type="molecule type" value="Genomic_DNA"/>
</dbReference>
<comment type="caution">
    <text evidence="4">The sequence shown here is derived from an EMBL/GenBank/DDBJ whole genome shotgun (WGS) entry which is preliminary data.</text>
</comment>
<proteinExistence type="predicted"/>
<reference evidence="4" key="1">
    <citation type="submission" date="2021-02" db="EMBL/GenBank/DDBJ databases">
        <authorList>
            <person name="Dougan E. K."/>
            <person name="Rhodes N."/>
            <person name="Thang M."/>
            <person name="Chan C."/>
        </authorList>
    </citation>
    <scope>NUCLEOTIDE SEQUENCE</scope>
</reference>
<evidence type="ECO:0000256" key="2">
    <source>
        <dbReference type="ARBA" id="ARBA00023043"/>
    </source>
</evidence>
<keyword evidence="5" id="KW-1185">Reference proteome</keyword>
<keyword evidence="1" id="KW-0677">Repeat</keyword>
<evidence type="ECO:0000256" key="1">
    <source>
        <dbReference type="ARBA" id="ARBA00022737"/>
    </source>
</evidence>
<evidence type="ECO:0000313" key="5">
    <source>
        <dbReference type="Proteomes" id="UP000601435"/>
    </source>
</evidence>
<feature type="repeat" description="ANK" evidence="3">
    <location>
        <begin position="299"/>
        <end position="331"/>
    </location>
</feature>
<dbReference type="AlphaFoldDB" id="A0A812W387"/>
<dbReference type="Pfam" id="PF00023">
    <property type="entry name" value="Ank"/>
    <property type="match status" value="1"/>
</dbReference>
<evidence type="ECO:0000256" key="3">
    <source>
        <dbReference type="PROSITE-ProRule" id="PRU00023"/>
    </source>
</evidence>
<evidence type="ECO:0000313" key="4">
    <source>
        <dbReference type="EMBL" id="CAE7668900.1"/>
    </source>
</evidence>
<dbReference type="Gene3D" id="1.25.40.20">
    <property type="entry name" value="Ankyrin repeat-containing domain"/>
    <property type="match status" value="2"/>
</dbReference>
<keyword evidence="2 3" id="KW-0040">ANK repeat</keyword>
<organism evidence="4 5">
    <name type="scientific">Symbiodinium necroappetens</name>
    <dbReference type="NCBI Taxonomy" id="1628268"/>
    <lineage>
        <taxon>Eukaryota</taxon>
        <taxon>Sar</taxon>
        <taxon>Alveolata</taxon>
        <taxon>Dinophyceae</taxon>
        <taxon>Suessiales</taxon>
        <taxon>Symbiodiniaceae</taxon>
        <taxon>Symbiodinium</taxon>
    </lineage>
</organism>
<dbReference type="PROSITE" id="PS50088">
    <property type="entry name" value="ANK_REPEAT"/>
    <property type="match status" value="1"/>
</dbReference>
<dbReference type="SMART" id="SM00248">
    <property type="entry name" value="ANK"/>
    <property type="match status" value="5"/>
</dbReference>
<dbReference type="InterPro" id="IPR036770">
    <property type="entry name" value="Ankyrin_rpt-contain_sf"/>
</dbReference>
<accession>A0A812W387</accession>
<dbReference type="SUPFAM" id="SSF48403">
    <property type="entry name" value="Ankyrin repeat"/>
    <property type="match status" value="1"/>
</dbReference>
<dbReference type="InterPro" id="IPR002110">
    <property type="entry name" value="Ankyrin_rpt"/>
</dbReference>
<sequence length="468" mass="51179">MVLSIQPVVGWKGLQHVNCSGHTFSTRMLFTVVPSQLYWQDLTLDTLMESMAQDLLELYDNGVEEEEPPAPFRSLPTIEYDRGTIKPDVAHTYAIVGWGKDLAASSLVKLLVLNKGPVLLQRNLASQGIVEGTVVTFAIREKKDAGEIQKEVAGSVSSAEECLRQLLLVADATQRWKLLEVASRRGILDTSEGILGVRELLKSNIDATSECNKGALQVALQWAHPQVAKTLLEASCTVKQTDASGDTPLLTAVMAMSQTLHTQRSMCSVGDLTNDAMLDVVELMLSRMSDAWKNHSNRGGETALIRACSENMPRLVKLLIDSGCQVNATDSNGRAALHHAAVKPACISACTCLIDAKANVHLSDYSTRTSLMVAVEKANAECVKLLISAKASVRDACAAETVFMAAVTRCIDSGLGERQRKVLKCLIEADFEFFLSCQEELQERAAEEADSDMYEFLCSRKRPRRDKS</sequence>
<gene>
    <name evidence="4" type="primary">FANK1</name>
    <name evidence="4" type="ORF">SNEC2469_LOCUS19134</name>
</gene>
<dbReference type="Proteomes" id="UP000601435">
    <property type="component" value="Unassembled WGS sequence"/>
</dbReference>